<gene>
    <name evidence="3" type="ORF">CKM354_001275900</name>
</gene>
<organism evidence="3 4">
    <name type="scientific">Cercospora kikuchii</name>
    <dbReference type="NCBI Taxonomy" id="84275"/>
    <lineage>
        <taxon>Eukaryota</taxon>
        <taxon>Fungi</taxon>
        <taxon>Dikarya</taxon>
        <taxon>Ascomycota</taxon>
        <taxon>Pezizomycotina</taxon>
        <taxon>Dothideomycetes</taxon>
        <taxon>Dothideomycetidae</taxon>
        <taxon>Mycosphaerellales</taxon>
        <taxon>Mycosphaerellaceae</taxon>
        <taxon>Cercospora</taxon>
    </lineage>
</organism>
<keyword evidence="1" id="KW-0732">Signal</keyword>
<proteinExistence type="predicted"/>
<evidence type="ECO:0000256" key="1">
    <source>
        <dbReference type="SAM" id="SignalP"/>
    </source>
</evidence>
<feature type="domain" description="Apple" evidence="2">
    <location>
        <begin position="306"/>
        <end position="352"/>
    </location>
</feature>
<dbReference type="EMBL" id="BOLY01000009">
    <property type="protein sequence ID" value="GIZ49732.1"/>
    <property type="molecule type" value="Genomic_DNA"/>
</dbReference>
<dbReference type="Pfam" id="PF00024">
    <property type="entry name" value="PAN_1"/>
    <property type="match status" value="1"/>
</dbReference>
<evidence type="ECO:0000313" key="4">
    <source>
        <dbReference type="Proteomes" id="UP000825890"/>
    </source>
</evidence>
<comment type="caution">
    <text evidence="3">The sequence shown here is derived from an EMBL/GenBank/DDBJ whole genome shotgun (WGS) entry which is preliminary data.</text>
</comment>
<evidence type="ECO:0000313" key="3">
    <source>
        <dbReference type="EMBL" id="GIZ49732.1"/>
    </source>
</evidence>
<name>A0A9P3FMK5_9PEZI</name>
<evidence type="ECO:0000259" key="2">
    <source>
        <dbReference type="Pfam" id="PF00024"/>
    </source>
</evidence>
<dbReference type="AlphaFoldDB" id="A0A9P3FMK5"/>
<protein>
    <recommendedName>
        <fullName evidence="2">Apple domain-containing protein</fullName>
    </recommendedName>
</protein>
<feature type="chain" id="PRO_5040156682" description="Apple domain-containing protein" evidence="1">
    <location>
        <begin position="21"/>
        <end position="393"/>
    </location>
</feature>
<sequence length="393" mass="41443">MKTFTHIVAALPLLLGSALGDHVDCRTTLGTKSVKVVPRTTITSTSTARPTQVLVVQSTITSYKGIKSTSVILSTSTETVTDTTPTETATSTTVSFDVATFSATITNTVSTTTTQTVQSTSTTIIPTVAGFQPIDNTVNQGPLQRRKVQHPRAPAGVAPKNKKAGVAAATHPQNVKCTRYVSNTHTFTTYTTLTPLTNTMTYFSKTVRSTSVITDTETSFPAEVTETVTSTSVSDVQTTTTFFQTSTTTLGAVATQVINGPTHYDACTNANNFFGPNFSNGGTTYEIVNAQNNGPNVGNTYQIVNLNGINTQEECCSKCQASAICETFLYRPGNAGCFLLAHTDNTCSAQTNHANFFLSKAGTATGTDAYIVGNGKCGYAYSANSDGSVFQAS</sequence>
<accession>A0A9P3FMK5</accession>
<dbReference type="Proteomes" id="UP000825890">
    <property type="component" value="Unassembled WGS sequence"/>
</dbReference>
<feature type="signal peptide" evidence="1">
    <location>
        <begin position="1"/>
        <end position="20"/>
    </location>
</feature>
<dbReference type="SUPFAM" id="SSF57414">
    <property type="entry name" value="Hairpin loop containing domain-like"/>
    <property type="match status" value="1"/>
</dbReference>
<dbReference type="OrthoDB" id="4899074at2759"/>
<dbReference type="InterPro" id="IPR003609">
    <property type="entry name" value="Pan_app"/>
</dbReference>
<keyword evidence="4" id="KW-1185">Reference proteome</keyword>
<reference evidence="3 4" key="1">
    <citation type="submission" date="2021-01" db="EMBL/GenBank/DDBJ databases">
        <title>Cercospora kikuchii MAFF 305040 whole genome shotgun sequence.</title>
        <authorList>
            <person name="Kashiwa T."/>
            <person name="Suzuki T."/>
        </authorList>
    </citation>
    <scope>NUCLEOTIDE SEQUENCE [LARGE SCALE GENOMIC DNA]</scope>
    <source>
        <strain evidence="3 4">MAFF 305040</strain>
    </source>
</reference>
<dbReference type="RefSeq" id="XP_044664219.1">
    <property type="nucleotide sequence ID" value="XM_044808284.1"/>
</dbReference>
<dbReference type="GeneID" id="68298334"/>